<dbReference type="InterPro" id="IPR009014">
    <property type="entry name" value="Transketo_C/PFOR_II"/>
</dbReference>
<name>E3H7V3_ILYPC</name>
<dbReference type="eggNOG" id="COG3958">
    <property type="taxonomic scope" value="Bacteria"/>
</dbReference>
<comment type="similarity">
    <text evidence="2">Belongs to the transketolase family.</text>
</comment>
<sequence length="309" mass="33499">MEKATRDAFGETLLELGKKNNKIVALSADLQDSTKAILFQKEFSDRFVNVGIAEQDLVGIGAGYALEGFIPYVSSFASFLTTRPFDMIRMLACYNNLNIKIVATHTGVTVGEDGGSAQMLEDIAIMRALPNMVVLCPADAVETKKMVEKIADYNGPVYLRLARAKYPVITDPEKTFEIGKGEILREGNDVTLVGTGLMVSKALEAAEVLASDGIEARVVNMSSIKPIDRDLLIKCAKETGKIMTLEEHQVIGGLGGAVCEVLSAEYPVPVKIIGVENRFGQSGKADELLEEYKLDSKSIVEKAKAFIRG</sequence>
<dbReference type="KEGG" id="ipo:Ilyop_1124"/>
<evidence type="ECO:0000313" key="6">
    <source>
        <dbReference type="Proteomes" id="UP000006875"/>
    </source>
</evidence>
<dbReference type="InterPro" id="IPR029061">
    <property type="entry name" value="THDP-binding"/>
</dbReference>
<dbReference type="Pfam" id="PF02779">
    <property type="entry name" value="Transket_pyr"/>
    <property type="match status" value="1"/>
</dbReference>
<dbReference type="InterPro" id="IPR005475">
    <property type="entry name" value="Transketolase-like_Pyr-bd"/>
</dbReference>
<dbReference type="PANTHER" id="PTHR43825:SF1">
    <property type="entry name" value="TRANSKETOLASE-LIKE PYRIMIDINE-BINDING DOMAIN-CONTAINING PROTEIN"/>
    <property type="match status" value="1"/>
</dbReference>
<dbReference type="AlphaFoldDB" id="E3H7V3"/>
<dbReference type="SUPFAM" id="SSF52922">
    <property type="entry name" value="TK C-terminal domain-like"/>
    <property type="match status" value="1"/>
</dbReference>
<dbReference type="Gene3D" id="3.40.50.920">
    <property type="match status" value="1"/>
</dbReference>
<dbReference type="STRING" id="572544.Ilyop_1124"/>
<evidence type="ECO:0000259" key="4">
    <source>
        <dbReference type="SMART" id="SM00861"/>
    </source>
</evidence>
<keyword evidence="5" id="KW-0808">Transferase</keyword>
<protein>
    <submittedName>
        <fullName evidence="5">Transketolase subunit B</fullName>
        <ecNumber evidence="5">2.2.1.1</ecNumber>
    </submittedName>
</protein>
<proteinExistence type="inferred from homology"/>
<gene>
    <name evidence="5" type="ordered locus">Ilyop_1124</name>
</gene>
<dbReference type="InterPro" id="IPR033248">
    <property type="entry name" value="Transketolase_C"/>
</dbReference>
<evidence type="ECO:0000256" key="1">
    <source>
        <dbReference type="ARBA" id="ARBA00001964"/>
    </source>
</evidence>
<reference evidence="5 6" key="1">
    <citation type="journal article" date="2010" name="Stand. Genomic Sci.">
        <title>Complete genome sequence of Ilyobacter polytropus type strain (CuHbu1).</title>
        <authorList>
            <person name="Sikorski J."/>
            <person name="Chertkov O."/>
            <person name="Lapidus A."/>
            <person name="Nolan M."/>
            <person name="Lucas S."/>
            <person name="Del Rio T.G."/>
            <person name="Tice H."/>
            <person name="Cheng J.F."/>
            <person name="Tapia R."/>
            <person name="Han C."/>
            <person name="Goodwin L."/>
            <person name="Pitluck S."/>
            <person name="Liolios K."/>
            <person name="Ivanova N."/>
            <person name="Mavromatis K."/>
            <person name="Mikhailova N."/>
            <person name="Pati A."/>
            <person name="Chen A."/>
            <person name="Palaniappan K."/>
            <person name="Land M."/>
            <person name="Hauser L."/>
            <person name="Chang Y.J."/>
            <person name="Jeffries C.D."/>
            <person name="Brambilla E."/>
            <person name="Yasawong M."/>
            <person name="Rohde M."/>
            <person name="Pukall R."/>
            <person name="Spring S."/>
            <person name="Goker M."/>
            <person name="Woyke T."/>
            <person name="Bristow J."/>
            <person name="Eisen J.A."/>
            <person name="Markowitz V."/>
            <person name="Hugenholtz P."/>
            <person name="Kyrpides N.C."/>
            <person name="Klenk H.P."/>
        </authorList>
    </citation>
    <scope>NUCLEOTIDE SEQUENCE [LARGE SCALE GENOMIC DNA]</scope>
    <source>
        <strain evidence="6">ATCC 51220 / DSM 2926 / LMG 16218 / CuHBu1</strain>
    </source>
</reference>
<organism evidence="5 6">
    <name type="scientific">Ilyobacter polytropus (strain ATCC 51220 / DSM 2926 / LMG 16218 / CuHBu1)</name>
    <dbReference type="NCBI Taxonomy" id="572544"/>
    <lineage>
        <taxon>Bacteria</taxon>
        <taxon>Fusobacteriati</taxon>
        <taxon>Fusobacteriota</taxon>
        <taxon>Fusobacteriia</taxon>
        <taxon>Fusobacteriales</taxon>
        <taxon>Fusobacteriaceae</taxon>
        <taxon>Ilyobacter</taxon>
    </lineage>
</organism>
<dbReference type="PANTHER" id="PTHR43825">
    <property type="entry name" value="PYRUVATE DEHYDROGENASE E1 COMPONENT"/>
    <property type="match status" value="1"/>
</dbReference>
<dbReference type="EC" id="2.2.1.1" evidence="5"/>
<evidence type="ECO:0000256" key="2">
    <source>
        <dbReference type="ARBA" id="ARBA00007131"/>
    </source>
</evidence>
<feature type="domain" description="Transketolase-like pyrimidine-binding" evidence="4">
    <location>
        <begin position="3"/>
        <end position="168"/>
    </location>
</feature>
<dbReference type="InterPro" id="IPR051157">
    <property type="entry name" value="PDH/Transketolase"/>
</dbReference>
<dbReference type="Gene3D" id="3.40.50.970">
    <property type="match status" value="1"/>
</dbReference>
<dbReference type="Proteomes" id="UP000006875">
    <property type="component" value="Chromosome"/>
</dbReference>
<dbReference type="Pfam" id="PF02780">
    <property type="entry name" value="Transketolase_C"/>
    <property type="match status" value="1"/>
</dbReference>
<dbReference type="EMBL" id="CP002281">
    <property type="protein sequence ID" value="ADO82905.1"/>
    <property type="molecule type" value="Genomic_DNA"/>
</dbReference>
<comment type="cofactor">
    <cofactor evidence="1">
        <name>thiamine diphosphate</name>
        <dbReference type="ChEBI" id="CHEBI:58937"/>
    </cofactor>
</comment>
<dbReference type="SUPFAM" id="SSF52518">
    <property type="entry name" value="Thiamin diphosphate-binding fold (THDP-binding)"/>
    <property type="match status" value="1"/>
</dbReference>
<dbReference type="CDD" id="cd07033">
    <property type="entry name" value="TPP_PYR_DXS_TK_like"/>
    <property type="match status" value="1"/>
</dbReference>
<dbReference type="HOGENOM" id="CLU_009227_1_1_0"/>
<dbReference type="OrthoDB" id="8732661at2"/>
<dbReference type="FunFam" id="3.40.50.970:FF:000129">
    <property type="entry name" value="Transketolase"/>
    <property type="match status" value="1"/>
</dbReference>
<dbReference type="SMART" id="SM00861">
    <property type="entry name" value="Transket_pyr"/>
    <property type="match status" value="1"/>
</dbReference>
<accession>E3H7V3</accession>
<dbReference type="RefSeq" id="WP_013387572.1">
    <property type="nucleotide sequence ID" value="NC_014632.1"/>
</dbReference>
<dbReference type="GO" id="GO:0004802">
    <property type="term" value="F:transketolase activity"/>
    <property type="evidence" value="ECO:0007669"/>
    <property type="project" value="UniProtKB-EC"/>
</dbReference>
<evidence type="ECO:0000313" key="5">
    <source>
        <dbReference type="EMBL" id="ADO82905.1"/>
    </source>
</evidence>
<keyword evidence="3" id="KW-0786">Thiamine pyrophosphate</keyword>
<keyword evidence="6" id="KW-1185">Reference proteome</keyword>
<evidence type="ECO:0000256" key="3">
    <source>
        <dbReference type="ARBA" id="ARBA00023052"/>
    </source>
</evidence>